<organism evidence="2 3">
    <name type="scientific">Adineta steineri</name>
    <dbReference type="NCBI Taxonomy" id="433720"/>
    <lineage>
        <taxon>Eukaryota</taxon>
        <taxon>Metazoa</taxon>
        <taxon>Spiralia</taxon>
        <taxon>Gnathifera</taxon>
        <taxon>Rotifera</taxon>
        <taxon>Eurotatoria</taxon>
        <taxon>Bdelloidea</taxon>
        <taxon>Adinetida</taxon>
        <taxon>Adinetidae</taxon>
        <taxon>Adineta</taxon>
    </lineage>
</organism>
<feature type="compositionally biased region" description="Low complexity" evidence="1">
    <location>
        <begin position="90"/>
        <end position="112"/>
    </location>
</feature>
<evidence type="ECO:0000313" key="3">
    <source>
        <dbReference type="Proteomes" id="UP000663832"/>
    </source>
</evidence>
<feature type="compositionally biased region" description="Low complexity" evidence="1">
    <location>
        <begin position="135"/>
        <end position="154"/>
    </location>
</feature>
<dbReference type="EMBL" id="CAJNOM010000453">
    <property type="protein sequence ID" value="CAF1446770.1"/>
    <property type="molecule type" value="Genomic_DNA"/>
</dbReference>
<keyword evidence="3" id="KW-1185">Reference proteome</keyword>
<gene>
    <name evidence="2" type="ORF">QVE165_LOCUS40013</name>
</gene>
<evidence type="ECO:0000256" key="1">
    <source>
        <dbReference type="SAM" id="MobiDB-lite"/>
    </source>
</evidence>
<evidence type="ECO:0000313" key="2">
    <source>
        <dbReference type="EMBL" id="CAF1446770.1"/>
    </source>
</evidence>
<feature type="compositionally biased region" description="Basic and acidic residues" evidence="1">
    <location>
        <begin position="160"/>
        <end position="173"/>
    </location>
</feature>
<sequence>MQVQVRTINVICAVLLVLAGFLIDNKVDARAIKKRSSDVSAEEYKRALVDALAYALVKSHERKRGNFGAFNSLKANRRDDQEVWTEHYAGESGESSPSGAASGSSGDSSASDAGLDSWLASFLSGNADPDVWTESGTSGDSSASDAGSGLSNNGDQDVWTEGRSRNGNRREEPEWTETDTSGVAAPWTETDLSDAFDPNMWYEVASRAAKQTAGTGKAVIKAKQTAGTGKAMIKTKTETKTGNGKNTKQTSVKTKQTETKHH</sequence>
<feature type="region of interest" description="Disordered" evidence="1">
    <location>
        <begin position="223"/>
        <end position="262"/>
    </location>
</feature>
<accession>A0A815PBV8</accession>
<protein>
    <submittedName>
        <fullName evidence="2">Uncharacterized protein</fullName>
    </submittedName>
</protein>
<name>A0A815PBV8_9BILA</name>
<feature type="region of interest" description="Disordered" evidence="1">
    <location>
        <begin position="87"/>
        <end position="112"/>
    </location>
</feature>
<proteinExistence type="predicted"/>
<dbReference type="Proteomes" id="UP000663832">
    <property type="component" value="Unassembled WGS sequence"/>
</dbReference>
<feature type="region of interest" description="Disordered" evidence="1">
    <location>
        <begin position="130"/>
        <end position="193"/>
    </location>
</feature>
<comment type="caution">
    <text evidence="2">The sequence shown here is derived from an EMBL/GenBank/DDBJ whole genome shotgun (WGS) entry which is preliminary data.</text>
</comment>
<dbReference type="AlphaFoldDB" id="A0A815PBV8"/>
<reference evidence="2" key="1">
    <citation type="submission" date="2021-02" db="EMBL/GenBank/DDBJ databases">
        <authorList>
            <person name="Nowell W R."/>
        </authorList>
    </citation>
    <scope>NUCLEOTIDE SEQUENCE</scope>
</reference>